<name>A0AA47I5Y1_9CLOT</name>
<gene>
    <name evidence="1" type="ORF">LL038_14810</name>
</gene>
<evidence type="ECO:0000313" key="1">
    <source>
        <dbReference type="EMBL" id="WAG58914.1"/>
    </source>
</evidence>
<dbReference type="AlphaFoldDB" id="A0AA47I5Y1"/>
<dbReference type="Proteomes" id="UP001164733">
    <property type="component" value="Chromosome"/>
</dbReference>
<accession>A0AA47I5Y1</accession>
<organism evidence="1 2">
    <name type="scientific">Clostridium estertheticum</name>
    <dbReference type="NCBI Taxonomy" id="238834"/>
    <lineage>
        <taxon>Bacteria</taxon>
        <taxon>Bacillati</taxon>
        <taxon>Bacillota</taxon>
        <taxon>Clostridia</taxon>
        <taxon>Eubacteriales</taxon>
        <taxon>Clostridiaceae</taxon>
        <taxon>Clostridium</taxon>
    </lineage>
</organism>
<sequence>MKKKSLIIGLIIGTVFISTFSILKQLNNNSKIAPSVKLASSAKLASSVSQSFANGTVDNLISESPYIVEAVQIGEQTETNYTGVTFVTNKLKIKQVLKGDLISANDVITLLQTQIDEDPVVKKNGHVLLYLEKYSGSIVKDAYVCKGLYQGHYDISDNGTLVNSFDMKNLNPDLNEDLKKNNKFKDLTTKIKDHKAK</sequence>
<dbReference type="EMBL" id="CP086239">
    <property type="protein sequence ID" value="WAG58914.1"/>
    <property type="molecule type" value="Genomic_DNA"/>
</dbReference>
<reference evidence="1" key="1">
    <citation type="submission" date="2021-11" db="EMBL/GenBank/DDBJ databases">
        <title>Clostridia strains as spoilage organisms.</title>
        <authorList>
            <person name="Wambui J."/>
            <person name="Stevens M.J.A."/>
            <person name="Stephan R."/>
        </authorList>
    </citation>
    <scope>NUCLEOTIDE SEQUENCE</scope>
    <source>
        <strain evidence="1">CF009</strain>
    </source>
</reference>
<protein>
    <submittedName>
        <fullName evidence="1">Uncharacterized protein</fullName>
    </submittedName>
</protein>
<dbReference type="RefSeq" id="WP_216124774.1">
    <property type="nucleotide sequence ID" value="NZ_CP086239.1"/>
</dbReference>
<evidence type="ECO:0000313" key="2">
    <source>
        <dbReference type="Proteomes" id="UP001164733"/>
    </source>
</evidence>
<proteinExistence type="predicted"/>